<feature type="compositionally biased region" description="Low complexity" evidence="1">
    <location>
        <begin position="1092"/>
        <end position="1106"/>
    </location>
</feature>
<dbReference type="OrthoDB" id="5376710at2759"/>
<evidence type="ECO:0000313" key="3">
    <source>
        <dbReference type="EMBL" id="KAF2741149.1"/>
    </source>
</evidence>
<evidence type="ECO:0000259" key="2">
    <source>
        <dbReference type="PROSITE" id="PS50030"/>
    </source>
</evidence>
<accession>A0A9P4V7P5</accession>
<reference evidence="3" key="1">
    <citation type="journal article" date="2020" name="Stud. Mycol.">
        <title>101 Dothideomycetes genomes: a test case for predicting lifestyles and emergence of pathogens.</title>
        <authorList>
            <person name="Haridas S."/>
            <person name="Albert R."/>
            <person name="Binder M."/>
            <person name="Bloem J."/>
            <person name="Labutti K."/>
            <person name="Salamov A."/>
            <person name="Andreopoulos B."/>
            <person name="Baker S."/>
            <person name="Barry K."/>
            <person name="Bills G."/>
            <person name="Bluhm B."/>
            <person name="Cannon C."/>
            <person name="Castanera R."/>
            <person name="Culley D."/>
            <person name="Daum C."/>
            <person name="Ezra D."/>
            <person name="Gonzalez J."/>
            <person name="Henrissat B."/>
            <person name="Kuo A."/>
            <person name="Liang C."/>
            <person name="Lipzen A."/>
            <person name="Lutzoni F."/>
            <person name="Magnuson J."/>
            <person name="Mondo S."/>
            <person name="Nolan M."/>
            <person name="Ohm R."/>
            <person name="Pangilinan J."/>
            <person name="Park H.-J."/>
            <person name="Ramirez L."/>
            <person name="Alfaro M."/>
            <person name="Sun H."/>
            <person name="Tritt A."/>
            <person name="Yoshinaga Y."/>
            <person name="Zwiers L.-H."/>
            <person name="Turgeon B."/>
            <person name="Goodwin S."/>
            <person name="Spatafora J."/>
            <person name="Crous P."/>
            <person name="Grigoriev I."/>
        </authorList>
    </citation>
    <scope>NUCLEOTIDE SEQUENCE</scope>
    <source>
        <strain evidence="3">CBS 125425</strain>
    </source>
</reference>
<gene>
    <name evidence="3" type="ORF">EJ04DRAFT_507558</name>
</gene>
<feature type="domain" description="UBA" evidence="2">
    <location>
        <begin position="1130"/>
        <end position="1174"/>
    </location>
</feature>
<feature type="region of interest" description="Disordered" evidence="1">
    <location>
        <begin position="461"/>
        <end position="485"/>
    </location>
</feature>
<organism evidence="3 4">
    <name type="scientific">Polyplosphaeria fusca</name>
    <dbReference type="NCBI Taxonomy" id="682080"/>
    <lineage>
        <taxon>Eukaryota</taxon>
        <taxon>Fungi</taxon>
        <taxon>Dikarya</taxon>
        <taxon>Ascomycota</taxon>
        <taxon>Pezizomycotina</taxon>
        <taxon>Dothideomycetes</taxon>
        <taxon>Pleosporomycetidae</taxon>
        <taxon>Pleosporales</taxon>
        <taxon>Tetraplosphaeriaceae</taxon>
        <taxon>Polyplosphaeria</taxon>
    </lineage>
</organism>
<feature type="compositionally biased region" description="Basic residues" evidence="1">
    <location>
        <begin position="428"/>
        <end position="438"/>
    </location>
</feature>
<feature type="compositionally biased region" description="Polar residues" evidence="1">
    <location>
        <begin position="461"/>
        <end position="473"/>
    </location>
</feature>
<dbReference type="SUPFAM" id="SSF46934">
    <property type="entry name" value="UBA-like"/>
    <property type="match status" value="1"/>
</dbReference>
<dbReference type="InterPro" id="IPR015940">
    <property type="entry name" value="UBA"/>
</dbReference>
<protein>
    <recommendedName>
        <fullName evidence="2">UBA domain-containing protein</fullName>
    </recommendedName>
</protein>
<feature type="compositionally biased region" description="Polar residues" evidence="1">
    <location>
        <begin position="220"/>
        <end position="233"/>
    </location>
</feature>
<keyword evidence="4" id="KW-1185">Reference proteome</keyword>
<dbReference type="InterPro" id="IPR009060">
    <property type="entry name" value="UBA-like_sf"/>
</dbReference>
<feature type="compositionally biased region" description="Polar residues" evidence="1">
    <location>
        <begin position="260"/>
        <end position="273"/>
    </location>
</feature>
<dbReference type="PROSITE" id="PS50030">
    <property type="entry name" value="UBA"/>
    <property type="match status" value="1"/>
</dbReference>
<comment type="caution">
    <text evidence="3">The sequence shown here is derived from an EMBL/GenBank/DDBJ whole genome shotgun (WGS) entry which is preliminary data.</text>
</comment>
<feature type="compositionally biased region" description="Polar residues" evidence="1">
    <location>
        <begin position="309"/>
        <end position="326"/>
    </location>
</feature>
<proteinExistence type="predicted"/>
<feature type="region of interest" description="Disordered" evidence="1">
    <location>
        <begin position="1013"/>
        <end position="1064"/>
    </location>
</feature>
<feature type="region of interest" description="Disordered" evidence="1">
    <location>
        <begin position="1084"/>
        <end position="1107"/>
    </location>
</feature>
<sequence length="1175" mass="130045">MPSTTSDSGLLESSLSRTRSFIRTPSFIRTSSVINRQSLLVFSHKSAEPAPRPVRRPSHYNGQPVMVNAPSPTKSVKKRRSSNKCKATKRSGTILRAVPAATILATAPLSPLERDMATLPNQEILTSIGKPPSIDDHSSLNSAATARSPVQAGPEKPFFSNVAQVKGTIGHYKHGIIHWEDNDRASSAPLSPSSSKSRRPRIQVIIPSERLSRPLPSIPFFSSPTRTATQVRSASAEPAYTSDVSPPSVTGTANPKARNSMVSPLSAQQYRPQRQQTHLINTQVIPEIPSHVNAFNSSSEDSHGDDASSCYSQRSSVTSVESNHVTAPTKPINLHERSASATFSIKSPSTSGIFNDEARAAPKSVNASAETGPQVQPPTGLRPRRYAPHPPIEQDDLFVRTCALRPARNTSGNGLARQPSISLPKRQPSTRKSSRSSLRRSPAANPTMGVINEAITRSASKQISGSLSPTLSEAENDLEQELTSFTEENPFKWDEVIRKESGMDAASPPPLPRKSSKRHSQFVGDTFRMSCISSDHIVSQLKRNLSMKGLTLKDPQRPKRVTDNFSLSPIPAIPPKATRRNITADVADKVILSILQALESLDDLFAMAVLNKGFYDVYKRHELQLMKSILQKSSPPAWEHREICYPGHDEVEEDDIPRREYTPTTYLRYYTRDMYIIAALKSLIKEKCQSFMRTELSIALLSNDPAEAARVDDALWRIWTFCKIFGSGRGREDDIVAQMDWLKGGELVHQKTSTYSIVATEALDMNETLASAPECFAKGNEGGLTAEQLFDMMELWNCLGVLLQPFEGRTIQAREYGVFDPTDIRGGDIDGEEVMLDEWYYYLLTLGLSAILDLTAPCRQSDPSAFILASENGWTDWKPPMFDGSRRSFLKEAAQRVYEDKIAITYAESSTKEVQRQMSKQRMQRHIAEIRRRKDSGERLPEIRMSQERPMSEWEGVMDNLTRPRVAPALSIVTHIPQLRSAAPSSVLPTNAVELPAAPPTRPATPPRRVFAEPLLPTPPPSTVPSVADWDSRSRSSQWDTRSIAPSMPSIEEHPAKRHSSIPNMPSLEEHPAFARHLETMNRQVSPEQTRAASSGSPSAHSSTPSLEAHPVFQQHPLQREIMSSDAADNTADKAVYRIVEMGFTPEQARHALRITDLGDGLRVDRAVELLLREG</sequence>
<feature type="region of interest" description="Disordered" evidence="1">
    <location>
        <begin position="47"/>
        <end position="81"/>
    </location>
</feature>
<feature type="compositionally biased region" description="Polar residues" evidence="1">
    <location>
        <begin position="242"/>
        <end position="253"/>
    </location>
</feature>
<dbReference type="AlphaFoldDB" id="A0A9P4V7P5"/>
<dbReference type="Gene3D" id="1.10.8.10">
    <property type="entry name" value="DNA helicase RuvA subunit, C-terminal domain"/>
    <property type="match status" value="1"/>
</dbReference>
<feature type="region of interest" description="Disordered" evidence="1">
    <location>
        <begin position="361"/>
        <end position="393"/>
    </location>
</feature>
<feature type="region of interest" description="Disordered" evidence="1">
    <location>
        <begin position="293"/>
        <end position="333"/>
    </location>
</feature>
<feature type="region of interest" description="Disordered" evidence="1">
    <location>
        <begin position="215"/>
        <end position="273"/>
    </location>
</feature>
<evidence type="ECO:0000313" key="4">
    <source>
        <dbReference type="Proteomes" id="UP000799444"/>
    </source>
</evidence>
<dbReference type="EMBL" id="ML996098">
    <property type="protein sequence ID" value="KAF2741149.1"/>
    <property type="molecule type" value="Genomic_DNA"/>
</dbReference>
<feature type="region of interest" description="Disordered" evidence="1">
    <location>
        <begin position="407"/>
        <end position="449"/>
    </location>
</feature>
<feature type="region of interest" description="Disordered" evidence="1">
    <location>
        <begin position="129"/>
        <end position="156"/>
    </location>
</feature>
<name>A0A9P4V7P5_9PLEO</name>
<feature type="compositionally biased region" description="Polar residues" evidence="1">
    <location>
        <begin position="365"/>
        <end position="374"/>
    </location>
</feature>
<evidence type="ECO:0000256" key="1">
    <source>
        <dbReference type="SAM" id="MobiDB-lite"/>
    </source>
</evidence>
<feature type="compositionally biased region" description="Low complexity" evidence="1">
    <location>
        <begin position="1024"/>
        <end position="1043"/>
    </location>
</feature>
<dbReference type="Proteomes" id="UP000799444">
    <property type="component" value="Unassembled WGS sequence"/>
</dbReference>